<comment type="caution">
    <text evidence="4">The sequence shown here is derived from an EMBL/GenBank/DDBJ whole genome shotgun (WGS) entry which is preliminary data.</text>
</comment>
<dbReference type="GO" id="GO:0005524">
    <property type="term" value="F:ATP binding"/>
    <property type="evidence" value="ECO:0007669"/>
    <property type="project" value="UniProtKB-UniRule"/>
</dbReference>
<dbReference type="InterPro" id="IPR029327">
    <property type="entry name" value="HAUS4"/>
</dbReference>
<dbReference type="InterPro" id="IPR011009">
    <property type="entry name" value="Kinase-like_dom_sf"/>
</dbReference>
<reference evidence="4 5" key="1">
    <citation type="journal article" date="2018" name="Proc. Natl. Acad. Sci. U.S.A.">
        <title>Draft genome sequence of Camellia sinensis var. sinensis provides insights into the evolution of the tea genome and tea quality.</title>
        <authorList>
            <person name="Wei C."/>
            <person name="Yang H."/>
            <person name="Wang S."/>
            <person name="Zhao J."/>
            <person name="Liu C."/>
            <person name="Gao L."/>
            <person name="Xia E."/>
            <person name="Lu Y."/>
            <person name="Tai Y."/>
            <person name="She G."/>
            <person name="Sun J."/>
            <person name="Cao H."/>
            <person name="Tong W."/>
            <person name="Gao Q."/>
            <person name="Li Y."/>
            <person name="Deng W."/>
            <person name="Jiang X."/>
            <person name="Wang W."/>
            <person name="Chen Q."/>
            <person name="Zhang S."/>
            <person name="Li H."/>
            <person name="Wu J."/>
            <person name="Wang P."/>
            <person name="Li P."/>
            <person name="Shi C."/>
            <person name="Zheng F."/>
            <person name="Jian J."/>
            <person name="Huang B."/>
            <person name="Shan D."/>
            <person name="Shi M."/>
            <person name="Fang C."/>
            <person name="Yue Y."/>
            <person name="Li F."/>
            <person name="Li D."/>
            <person name="Wei S."/>
            <person name="Han B."/>
            <person name="Jiang C."/>
            <person name="Yin Y."/>
            <person name="Xia T."/>
            <person name="Zhang Z."/>
            <person name="Bennetzen J.L."/>
            <person name="Zhao S."/>
            <person name="Wan X."/>
        </authorList>
    </citation>
    <scope>NUCLEOTIDE SEQUENCE [LARGE SCALE GENOMIC DNA]</scope>
    <source>
        <strain evidence="5">cv. Shuchazao</strain>
        <tissue evidence="4">Leaf</tissue>
    </source>
</reference>
<protein>
    <recommendedName>
        <fullName evidence="6">Protein kinase domain-containing protein</fullName>
    </recommendedName>
</protein>
<dbReference type="Proteomes" id="UP000306102">
    <property type="component" value="Unassembled WGS sequence"/>
</dbReference>
<evidence type="ECO:0000313" key="5">
    <source>
        <dbReference type="Proteomes" id="UP000306102"/>
    </source>
</evidence>
<dbReference type="Pfam" id="PF14735">
    <property type="entry name" value="HAUS4"/>
    <property type="match status" value="1"/>
</dbReference>
<gene>
    <name evidence="4" type="ORF">TEA_016356</name>
</gene>
<feature type="region of interest" description="Disordered" evidence="2">
    <location>
        <begin position="1"/>
        <end position="45"/>
    </location>
</feature>
<dbReference type="AlphaFoldDB" id="A0A4S4DAH2"/>
<name>A0A4S4DAH2_CAMSN</name>
<feature type="transmembrane region" description="Helical" evidence="3">
    <location>
        <begin position="48"/>
        <end position="68"/>
    </location>
</feature>
<evidence type="ECO:0008006" key="6">
    <source>
        <dbReference type="Google" id="ProtNLM"/>
    </source>
</evidence>
<evidence type="ECO:0000256" key="3">
    <source>
        <dbReference type="SAM" id="Phobius"/>
    </source>
</evidence>
<dbReference type="Gene3D" id="3.30.200.20">
    <property type="entry name" value="Phosphorylase Kinase, domain 1"/>
    <property type="match status" value="1"/>
</dbReference>
<keyword evidence="1" id="KW-0547">Nucleotide-binding</keyword>
<dbReference type="PANTHER" id="PTHR33645">
    <property type="entry name" value="AMINOPEPTIDASE (DUF3754)"/>
    <property type="match status" value="1"/>
</dbReference>
<keyword evidence="3" id="KW-0472">Membrane</keyword>
<evidence type="ECO:0000256" key="1">
    <source>
        <dbReference type="PROSITE-ProRule" id="PRU10141"/>
    </source>
</evidence>
<sequence>MSRSSNPMARIGSKEGEKRGGRSRGERGREERKKRGGRTEEKERERIVAARLATATATVVASLSPIVAAQRSPALPRLCPPAPASSPKCWAPSSPSSFLLLLPPLLLILLHLHLKNEAVFEFEPFRVARFRATYHCRSKASSVSAQSRDKPTIALEDEEKENPDSLVQEMMDDEAAKHEPTIEDDVSTQNQHLQQIPTLNRDDVHPSNVAYSENSKSVDIAVSQGDPLSSTGDVWPPVSMPDSYYWSTLNHEYAFAKDTRKDLLHRQSNDGSFFNPYADQEVQGQNEVLQHFYKGQWGLPFHHEQKQTRLDLQPASNASMEMGKNTSRMPIPIFRIGLSIPIPPTCQHLSSLIWMVESWVGIGFQGSIGSVVAGPLWTLMLLAQPRQVDFQFRAWRANPTPYIYLGFIDGEEVSCEDSGKNQGISSIKGCGIGIDRTTNYFFMEKVDMLIAHLWASLLRKTRLERVLSSKSNTWRKKDPKKVDEFISETEQDDLYVEWIRFQNMERSIYNLILNWHGVLKVFDTFFHDLLGKITIQEPTFDRIIIVYRRATTNRTGQGIFVKHFKNIPMADMEFVVPVKKNPGLMPKGWVIFLGSAIVGLLWEIAKREEGLVLIAEEVISREAVLDFSDRSLSDFDFEIHLRAISILKFSLSISKLHRVVAKATQNFSPSMKIGEGGFGTVYKALLPSGQVVAIKRAKKHHWWCNYALSSSTTDAVEPGVGGVPSRYLGTTPAFLWQTQLQQAPISMGMAEYQMPLFREIDGCLKAKCDRLTDAFEIDDIDISSGNQSSSAWLPKRFVYLFHFVIINGARVKVIIEKIEREEAALREDLYSVDRNFVEYYNVEAIQVDADEGGFTQTRGGIYWVILPAGCFVGELHPDKNSDNKKHVLYTQKNIIVKYSKDQSVDLIGINLPNVSTACRFQQNMATYQNLITQSMYDKQLDSGKGTLLHLCDDVIQQEVKEVIISFFILMEQGKATRQDLDLRCEELIKEEFVRGCTERKRYPPKGSSFARHVICSLNWMNYGPSVMLYLCLWYTYDDSIGRYYCVSLKRANEIIGTTVEDLVLKGNQSAIAP</sequence>
<dbReference type="GO" id="GO:0051225">
    <property type="term" value="P:spindle assembly"/>
    <property type="evidence" value="ECO:0007669"/>
    <property type="project" value="InterPro"/>
</dbReference>
<keyword evidence="5" id="KW-1185">Reference proteome</keyword>
<keyword evidence="3" id="KW-0812">Transmembrane</keyword>
<dbReference type="EMBL" id="SDRB02011945">
    <property type="protein sequence ID" value="THF99484.1"/>
    <property type="molecule type" value="Genomic_DNA"/>
</dbReference>
<dbReference type="PANTHER" id="PTHR33645:SF11">
    <property type="entry name" value="AMINOPEPTIDASE (DUF3754)"/>
    <property type="match status" value="1"/>
</dbReference>
<feature type="binding site" evidence="1">
    <location>
        <position position="699"/>
    </location>
    <ligand>
        <name>ATP</name>
        <dbReference type="ChEBI" id="CHEBI:30616"/>
    </ligand>
</feature>
<evidence type="ECO:0000256" key="2">
    <source>
        <dbReference type="SAM" id="MobiDB-lite"/>
    </source>
</evidence>
<feature type="region of interest" description="Disordered" evidence="2">
    <location>
        <begin position="141"/>
        <end position="163"/>
    </location>
</feature>
<proteinExistence type="predicted"/>
<feature type="compositionally biased region" description="Basic and acidic residues" evidence="2">
    <location>
        <begin position="12"/>
        <end position="45"/>
    </location>
</feature>
<evidence type="ECO:0000313" key="4">
    <source>
        <dbReference type="EMBL" id="THF99484.1"/>
    </source>
</evidence>
<dbReference type="SUPFAM" id="SSF56112">
    <property type="entry name" value="Protein kinase-like (PK-like)"/>
    <property type="match status" value="1"/>
</dbReference>
<dbReference type="PROSITE" id="PS00107">
    <property type="entry name" value="PROTEIN_KINASE_ATP"/>
    <property type="match status" value="1"/>
</dbReference>
<dbReference type="GO" id="GO:0070652">
    <property type="term" value="C:HAUS complex"/>
    <property type="evidence" value="ECO:0007669"/>
    <property type="project" value="InterPro"/>
</dbReference>
<organism evidence="4 5">
    <name type="scientific">Camellia sinensis var. sinensis</name>
    <name type="common">China tea</name>
    <dbReference type="NCBI Taxonomy" id="542762"/>
    <lineage>
        <taxon>Eukaryota</taxon>
        <taxon>Viridiplantae</taxon>
        <taxon>Streptophyta</taxon>
        <taxon>Embryophyta</taxon>
        <taxon>Tracheophyta</taxon>
        <taxon>Spermatophyta</taxon>
        <taxon>Magnoliopsida</taxon>
        <taxon>eudicotyledons</taxon>
        <taxon>Gunneridae</taxon>
        <taxon>Pentapetalae</taxon>
        <taxon>asterids</taxon>
        <taxon>Ericales</taxon>
        <taxon>Theaceae</taxon>
        <taxon>Camellia</taxon>
    </lineage>
</organism>
<accession>A0A4S4DAH2</accession>
<keyword evidence="3" id="KW-1133">Transmembrane helix</keyword>
<dbReference type="InterPro" id="IPR017441">
    <property type="entry name" value="Protein_kinase_ATP_BS"/>
</dbReference>
<keyword evidence="1" id="KW-0067">ATP-binding</keyword>